<keyword evidence="4" id="KW-1185">Reference proteome</keyword>
<evidence type="ECO:0000256" key="2">
    <source>
        <dbReference type="ARBA" id="ARBA00022801"/>
    </source>
</evidence>
<sequence length="257" mass="28497">MKLVDAHCHFDFPRFDGCRAAELEAAKQVGLIGLVIPGVKRQDWGRVRDTALAHTGLYYCLGIHPWFVNEHSAEDLDRLSQTLRARPECCVAVGECGLDRLRGNMNDQYPWFEAQIALASELGLTLVIHSVRAHDEVHATLRRMNWSGRALLHGFSGSFQQAKKLIDQGGFIGVGGVITHSRASKTRDAIARLPLESLVLETDAPDMAPKGIEAGSNSPLYLRRILDSLCEIRGEPPDQLAGVLFENTERLYGKSLW</sequence>
<organism evidence="3 4">
    <name type="scientific">Marinobacter salexigens</name>
    <dbReference type="NCBI Taxonomy" id="1925763"/>
    <lineage>
        <taxon>Bacteria</taxon>
        <taxon>Pseudomonadati</taxon>
        <taxon>Pseudomonadota</taxon>
        <taxon>Gammaproteobacteria</taxon>
        <taxon>Pseudomonadales</taxon>
        <taxon>Marinobacteraceae</taxon>
        <taxon>Marinobacter</taxon>
    </lineage>
</organism>
<accession>A0ABS6AGJ3</accession>
<comment type="similarity">
    <text evidence="1">Belongs to the metallo-dependent hydrolases superfamily. TatD-type hydrolase family.</text>
</comment>
<name>A0ABS6AGJ3_9GAMM</name>
<evidence type="ECO:0000256" key="1">
    <source>
        <dbReference type="ARBA" id="ARBA00009275"/>
    </source>
</evidence>
<evidence type="ECO:0000313" key="3">
    <source>
        <dbReference type="EMBL" id="MBU2876034.1"/>
    </source>
</evidence>
<evidence type="ECO:0000313" key="4">
    <source>
        <dbReference type="Proteomes" id="UP000753376"/>
    </source>
</evidence>
<dbReference type="RefSeq" id="WP_216009757.1">
    <property type="nucleotide sequence ID" value="NZ_JAHKPV010000021.1"/>
</dbReference>
<dbReference type="EMBL" id="JAHKPV010000021">
    <property type="protein sequence ID" value="MBU2876034.1"/>
    <property type="molecule type" value="Genomic_DNA"/>
</dbReference>
<dbReference type="GO" id="GO:0016787">
    <property type="term" value="F:hydrolase activity"/>
    <property type="evidence" value="ECO:0007669"/>
    <property type="project" value="UniProtKB-KW"/>
</dbReference>
<keyword evidence="2 3" id="KW-0378">Hydrolase</keyword>
<proteinExistence type="inferred from homology"/>
<dbReference type="Pfam" id="PF01026">
    <property type="entry name" value="TatD_DNase"/>
    <property type="match status" value="1"/>
</dbReference>
<dbReference type="PANTHER" id="PTHR46124">
    <property type="entry name" value="D-AMINOACYL-TRNA DEACYLASE"/>
    <property type="match status" value="1"/>
</dbReference>
<protein>
    <submittedName>
        <fullName evidence="3">TatD family hydrolase</fullName>
    </submittedName>
</protein>
<dbReference type="Proteomes" id="UP000753376">
    <property type="component" value="Unassembled WGS sequence"/>
</dbReference>
<dbReference type="InterPro" id="IPR001130">
    <property type="entry name" value="TatD-like"/>
</dbReference>
<gene>
    <name evidence="3" type="ORF">KO508_18715</name>
</gene>
<dbReference type="PROSITE" id="PS01137">
    <property type="entry name" value="TATD_1"/>
    <property type="match status" value="1"/>
</dbReference>
<dbReference type="PIRSF" id="PIRSF005902">
    <property type="entry name" value="DNase_TatD"/>
    <property type="match status" value="1"/>
</dbReference>
<comment type="caution">
    <text evidence="3">The sequence shown here is derived from an EMBL/GenBank/DDBJ whole genome shotgun (WGS) entry which is preliminary data.</text>
</comment>
<dbReference type="PANTHER" id="PTHR46124:SF3">
    <property type="entry name" value="HYDROLASE"/>
    <property type="match status" value="1"/>
</dbReference>
<dbReference type="InterPro" id="IPR018228">
    <property type="entry name" value="DNase_TatD-rel_CS"/>
</dbReference>
<dbReference type="CDD" id="cd01310">
    <property type="entry name" value="TatD_DNAse"/>
    <property type="match status" value="1"/>
</dbReference>
<dbReference type="PROSITE" id="PS01091">
    <property type="entry name" value="TATD_3"/>
    <property type="match status" value="1"/>
</dbReference>
<reference evidence="3 4" key="1">
    <citation type="submission" date="2021-05" db="EMBL/GenBank/DDBJ databases">
        <title>Draft genomes of bacteria isolated from model marine particles.</title>
        <authorList>
            <person name="Datta M.S."/>
            <person name="Schwartzman J.A."/>
            <person name="Enke T.N."/>
            <person name="Saavedra J."/>
            <person name="Cermak N."/>
            <person name="Cordero O.X."/>
        </authorList>
    </citation>
    <scope>NUCLEOTIDE SEQUENCE [LARGE SCALE GENOMIC DNA]</scope>
    <source>
        <strain evidence="3 4">D2M19</strain>
    </source>
</reference>